<evidence type="ECO:0000256" key="2">
    <source>
        <dbReference type="ARBA" id="ARBA00005249"/>
    </source>
</evidence>
<evidence type="ECO:0000256" key="7">
    <source>
        <dbReference type="SAM" id="MobiDB-lite"/>
    </source>
</evidence>
<sequence>MSASPPKPPSGPNSASPSSRVIYRKKPPTNIFQPKKKPIPKPAPGQGTQRLPPQDNTTAPPPAPPPKTANGTSQNNATAAKEDYNEYPIYVSKSSLEQGLRYNAFRLHSKPGPGGKPVEVNPYDEKQFTRPIHLYRRYAGDKLEQPEQSDVASGVDDKERELQATRRLERQAEKEANQALIAPTGEAAKNPAAKRKKLQKKVEDVYFDENNKKHVARAQLRYEEARPWHLEDFDNKMRFVGSYEQPLAKSSVMFVIGSEGFKMIPVEKWYKMTPISKIERTMTSEQIEQSMSQKYAPPRWFMGSQSAGTEQRRQMKQEQQTQSRKRKTEDDDDDDYRASAVKREEYQADVDEIDFEFNDEFQDDDEGFMYGDPGDDEAKEIEKRIREEMRTANLPATGVKNEDMDWDEEEKREKEARREEKRKQKKQRKLLKKKERRIEYESDDSDDNKYESSSEDEDSEEERERLEEERKEEAKKAAASQQNGDKSGASTKGTNTPSGRSEKKPGLSLKRDAELSELSGNESSRKKARGSNGRAMSPTGRDDVRSLSPDTAKRVRSGYGSGSDTDTSRAGRSKTALKLKNGPPRSPKDIVRTGNPSVTRAETPDHMFPTLDEVTAAIPAEGIPIRELVDLFRGRVSGKERSAQFIQLVKEAGHHNGATKRIMRKAK</sequence>
<feature type="compositionally biased region" description="Basic residues" evidence="7">
    <location>
        <begin position="423"/>
        <end position="435"/>
    </location>
</feature>
<accession>A0AAQ3M8M4</accession>
<keyword evidence="9" id="KW-1185">Reference proteome</keyword>
<evidence type="ECO:0008006" key="10">
    <source>
        <dbReference type="Google" id="ProtNLM"/>
    </source>
</evidence>
<proteinExistence type="inferred from homology"/>
<evidence type="ECO:0000313" key="9">
    <source>
        <dbReference type="Proteomes" id="UP001303373"/>
    </source>
</evidence>
<dbReference type="EMBL" id="CP138586">
    <property type="protein sequence ID" value="WPH02021.1"/>
    <property type="molecule type" value="Genomic_DNA"/>
</dbReference>
<feature type="compositionally biased region" description="Pro residues" evidence="7">
    <location>
        <begin position="1"/>
        <end position="11"/>
    </location>
</feature>
<evidence type="ECO:0000256" key="3">
    <source>
        <dbReference type="ARBA" id="ARBA00023015"/>
    </source>
</evidence>
<evidence type="ECO:0000256" key="5">
    <source>
        <dbReference type="ARBA" id="ARBA00023163"/>
    </source>
</evidence>
<reference evidence="8 9" key="1">
    <citation type="submission" date="2023-11" db="EMBL/GenBank/DDBJ databases">
        <title>An acidophilic fungus is an integral part of prey digestion in a carnivorous sundew plant.</title>
        <authorList>
            <person name="Tsai I.J."/>
        </authorList>
    </citation>
    <scope>NUCLEOTIDE SEQUENCE [LARGE SCALE GENOMIC DNA]</scope>
    <source>
        <strain evidence="8">169a</strain>
    </source>
</reference>
<dbReference type="GO" id="GO:0016251">
    <property type="term" value="F:RNA polymerase II general transcription initiation factor activity"/>
    <property type="evidence" value="ECO:0007669"/>
    <property type="project" value="TreeGrafter"/>
</dbReference>
<feature type="compositionally biased region" description="Basic and acidic residues" evidence="7">
    <location>
        <begin position="462"/>
        <end position="476"/>
    </location>
</feature>
<dbReference type="PANTHER" id="PTHR13011:SF0">
    <property type="entry name" value="GENERAL TRANSCRIPTION FACTOR IIF SUBUNIT 1"/>
    <property type="match status" value="1"/>
</dbReference>
<gene>
    <name evidence="8" type="ORF">R9X50_00487500</name>
</gene>
<dbReference type="Proteomes" id="UP001303373">
    <property type="component" value="Chromosome 7"/>
</dbReference>
<dbReference type="GO" id="GO:0032968">
    <property type="term" value="P:positive regulation of transcription elongation by RNA polymerase II"/>
    <property type="evidence" value="ECO:0007669"/>
    <property type="project" value="InterPro"/>
</dbReference>
<feature type="compositionally biased region" description="Polar residues" evidence="7">
    <location>
        <begin position="479"/>
        <end position="499"/>
    </location>
</feature>
<keyword evidence="5" id="KW-0804">Transcription</keyword>
<name>A0AAQ3M8M4_9PEZI</name>
<organism evidence="8 9">
    <name type="scientific">Acrodontium crateriforme</name>
    <dbReference type="NCBI Taxonomy" id="150365"/>
    <lineage>
        <taxon>Eukaryota</taxon>
        <taxon>Fungi</taxon>
        <taxon>Dikarya</taxon>
        <taxon>Ascomycota</taxon>
        <taxon>Pezizomycotina</taxon>
        <taxon>Dothideomycetes</taxon>
        <taxon>Dothideomycetidae</taxon>
        <taxon>Mycosphaerellales</taxon>
        <taxon>Teratosphaeriaceae</taxon>
        <taxon>Acrodontium</taxon>
    </lineage>
</organism>
<feature type="region of interest" description="Disordered" evidence="7">
    <location>
        <begin position="387"/>
        <end position="604"/>
    </location>
</feature>
<dbReference type="GO" id="GO:0003677">
    <property type="term" value="F:DNA binding"/>
    <property type="evidence" value="ECO:0007669"/>
    <property type="project" value="UniProtKB-KW"/>
</dbReference>
<keyword evidence="6" id="KW-0539">Nucleus</keyword>
<evidence type="ECO:0000256" key="4">
    <source>
        <dbReference type="ARBA" id="ARBA00023125"/>
    </source>
</evidence>
<evidence type="ECO:0000313" key="8">
    <source>
        <dbReference type="EMBL" id="WPH02021.1"/>
    </source>
</evidence>
<keyword evidence="4" id="KW-0238">DNA-binding</keyword>
<feature type="region of interest" description="Disordered" evidence="7">
    <location>
        <begin position="1"/>
        <end position="86"/>
    </location>
</feature>
<dbReference type="SUPFAM" id="SSF50916">
    <property type="entry name" value="Rap30/74 interaction domains"/>
    <property type="match status" value="1"/>
</dbReference>
<feature type="region of interest" description="Disordered" evidence="7">
    <location>
        <begin position="283"/>
        <end position="349"/>
    </location>
</feature>
<comment type="similarity">
    <text evidence="2">Belongs to the TFIIF alpha subunit family.</text>
</comment>
<dbReference type="AlphaFoldDB" id="A0AAQ3M8M4"/>
<evidence type="ECO:0000256" key="1">
    <source>
        <dbReference type="ARBA" id="ARBA00004123"/>
    </source>
</evidence>
<feature type="compositionally biased region" description="Basic and acidic residues" evidence="7">
    <location>
        <begin position="500"/>
        <end position="514"/>
    </location>
</feature>
<dbReference type="GO" id="GO:0005674">
    <property type="term" value="C:transcription factor TFIIF complex"/>
    <property type="evidence" value="ECO:0007669"/>
    <property type="project" value="TreeGrafter"/>
</dbReference>
<keyword evidence="3" id="KW-0805">Transcription regulation</keyword>
<dbReference type="PANTHER" id="PTHR13011">
    <property type="entry name" value="TFIIF-ALPHA"/>
    <property type="match status" value="1"/>
</dbReference>
<evidence type="ECO:0000256" key="6">
    <source>
        <dbReference type="ARBA" id="ARBA00023242"/>
    </source>
</evidence>
<dbReference type="GO" id="GO:0006367">
    <property type="term" value="P:transcription initiation at RNA polymerase II promoter"/>
    <property type="evidence" value="ECO:0007669"/>
    <property type="project" value="InterPro"/>
</dbReference>
<feature type="region of interest" description="Disordered" evidence="7">
    <location>
        <begin position="140"/>
        <end position="160"/>
    </location>
</feature>
<feature type="compositionally biased region" description="Polar residues" evidence="7">
    <location>
        <begin position="283"/>
        <end position="293"/>
    </location>
</feature>
<dbReference type="InterPro" id="IPR011039">
    <property type="entry name" value="TFIIF_interaction"/>
</dbReference>
<protein>
    <recommendedName>
        <fullName evidence="10">Transcription initiation factor IIF subunit alpha</fullName>
    </recommendedName>
</protein>
<comment type="subcellular location">
    <subcellularLocation>
        <location evidence="1">Nucleus</location>
    </subcellularLocation>
</comment>
<feature type="compositionally biased region" description="Basic and acidic residues" evidence="7">
    <location>
        <begin position="409"/>
        <end position="422"/>
    </location>
</feature>
<dbReference type="InterPro" id="IPR008851">
    <property type="entry name" value="TFIIF-alpha"/>
</dbReference>
<dbReference type="GO" id="GO:0001096">
    <property type="term" value="F:TFIIF-class transcription factor complex binding"/>
    <property type="evidence" value="ECO:0007669"/>
    <property type="project" value="TreeGrafter"/>
</dbReference>